<dbReference type="InterPro" id="IPR030395">
    <property type="entry name" value="GP_PDE_dom"/>
</dbReference>
<evidence type="ECO:0000259" key="1">
    <source>
        <dbReference type="PROSITE" id="PS51704"/>
    </source>
</evidence>
<dbReference type="PROSITE" id="PS51704">
    <property type="entry name" value="GP_PDE"/>
    <property type="match status" value="1"/>
</dbReference>
<keyword evidence="2" id="KW-0378">Hydrolase</keyword>
<dbReference type="AlphaFoldDB" id="A0A7Z0A8N9"/>
<organism evidence="2 3">
    <name type="scientific">Spelaeicoccus albus</name>
    <dbReference type="NCBI Taxonomy" id="1280376"/>
    <lineage>
        <taxon>Bacteria</taxon>
        <taxon>Bacillati</taxon>
        <taxon>Actinomycetota</taxon>
        <taxon>Actinomycetes</taxon>
        <taxon>Micrococcales</taxon>
        <taxon>Brevibacteriaceae</taxon>
        <taxon>Spelaeicoccus</taxon>
    </lineage>
</organism>
<dbReference type="Pfam" id="PF03009">
    <property type="entry name" value="GDPD"/>
    <property type="match status" value="1"/>
</dbReference>
<gene>
    <name evidence="2" type="ORF">BJY26_000745</name>
</gene>
<dbReference type="EC" id="3.1.4.46" evidence="2"/>
<comment type="caution">
    <text evidence="2">The sequence shown here is derived from an EMBL/GenBank/DDBJ whole genome shotgun (WGS) entry which is preliminary data.</text>
</comment>
<protein>
    <submittedName>
        <fullName evidence="2">Glycerophosphoryl diester phosphodiesterase</fullName>
        <ecNumber evidence="2">3.1.4.46</ecNumber>
    </submittedName>
</protein>
<proteinExistence type="predicted"/>
<dbReference type="InterPro" id="IPR017946">
    <property type="entry name" value="PLC-like_Pdiesterase_TIM-brl"/>
</dbReference>
<evidence type="ECO:0000313" key="2">
    <source>
        <dbReference type="EMBL" id="NYI66439.1"/>
    </source>
</evidence>
<dbReference type="EMBL" id="JACBZP010000001">
    <property type="protein sequence ID" value="NYI66439.1"/>
    <property type="molecule type" value="Genomic_DNA"/>
</dbReference>
<feature type="domain" description="GP-PDE" evidence="1">
    <location>
        <begin position="9"/>
        <end position="232"/>
    </location>
</feature>
<evidence type="ECO:0000313" key="3">
    <source>
        <dbReference type="Proteomes" id="UP000539111"/>
    </source>
</evidence>
<dbReference type="RefSeq" id="WP_179425800.1">
    <property type="nucleotide sequence ID" value="NZ_JACBZP010000001.1"/>
</dbReference>
<dbReference type="Proteomes" id="UP000539111">
    <property type="component" value="Unassembled WGS sequence"/>
</dbReference>
<accession>A0A7Z0A8N9</accession>
<name>A0A7Z0A8N9_9MICO</name>
<dbReference type="Gene3D" id="3.20.20.190">
    <property type="entry name" value="Phosphatidylinositol (PI) phosphodiesterase"/>
    <property type="match status" value="1"/>
</dbReference>
<keyword evidence="3" id="KW-1185">Reference proteome</keyword>
<dbReference type="GO" id="GO:0008889">
    <property type="term" value="F:glycerophosphodiester phosphodiesterase activity"/>
    <property type="evidence" value="ECO:0007669"/>
    <property type="project" value="UniProtKB-EC"/>
</dbReference>
<dbReference type="PANTHER" id="PTHR46211:SF14">
    <property type="entry name" value="GLYCEROPHOSPHODIESTER PHOSPHODIESTERASE"/>
    <property type="match status" value="1"/>
</dbReference>
<sequence length="239" mass="26203">MSDTSTKRIVVTGHRGAMAHAPENSIRSFQLAAEVGADEVELDIQLSKDGVMVINHDNVVDRTTDGSGLIAAQRWSELSELRIHGIEPLCTFEDVVEEVPDIGLQIEVKDAHAVEPLLDLLRADPTLRDRSMVTCFNPGIVDHVRASGIPVRYARILQSKGGGKLADFIRTGIRHALLKWPLVHTPAMRRFRSEGGKVSVWPCDDEESIRRAIDEGFYGLTTNDPGLAVATRASHTAPI</sequence>
<reference evidence="2 3" key="1">
    <citation type="submission" date="2020-07" db="EMBL/GenBank/DDBJ databases">
        <title>Sequencing the genomes of 1000 actinobacteria strains.</title>
        <authorList>
            <person name="Klenk H.-P."/>
        </authorList>
    </citation>
    <scope>NUCLEOTIDE SEQUENCE [LARGE SCALE GENOMIC DNA]</scope>
    <source>
        <strain evidence="2 3">DSM 26341</strain>
    </source>
</reference>
<dbReference type="GO" id="GO:0006629">
    <property type="term" value="P:lipid metabolic process"/>
    <property type="evidence" value="ECO:0007669"/>
    <property type="project" value="InterPro"/>
</dbReference>
<dbReference type="PANTHER" id="PTHR46211">
    <property type="entry name" value="GLYCEROPHOSPHORYL DIESTER PHOSPHODIESTERASE"/>
    <property type="match status" value="1"/>
</dbReference>
<dbReference type="SUPFAM" id="SSF51695">
    <property type="entry name" value="PLC-like phosphodiesterases"/>
    <property type="match status" value="1"/>
</dbReference>